<dbReference type="STRING" id="1193682.BJP25_10175"/>
<dbReference type="InterPro" id="IPR023346">
    <property type="entry name" value="Lysozyme-like_dom_sf"/>
</dbReference>
<feature type="domain" description="Transglycosylase SLT" evidence="2">
    <location>
        <begin position="185"/>
        <end position="233"/>
    </location>
</feature>
<feature type="compositionally biased region" description="Low complexity" evidence="1">
    <location>
        <begin position="353"/>
        <end position="411"/>
    </location>
</feature>
<dbReference type="InterPro" id="IPR043426">
    <property type="entry name" value="MltB-like"/>
</dbReference>
<dbReference type="SUPFAM" id="SSF53955">
    <property type="entry name" value="Lysozyme-like"/>
    <property type="match status" value="1"/>
</dbReference>
<dbReference type="GO" id="GO:0008933">
    <property type="term" value="F:peptidoglycan lytic transglycosylase activity"/>
    <property type="evidence" value="ECO:0007669"/>
    <property type="project" value="TreeGrafter"/>
</dbReference>
<accession>A0A1Q9LQ98</accession>
<dbReference type="RefSeq" id="WP_075973545.1">
    <property type="nucleotide sequence ID" value="NZ_MKQR01000007.1"/>
</dbReference>
<dbReference type="Gene3D" id="1.10.530.10">
    <property type="match status" value="1"/>
</dbReference>
<sequence length="431" mass="44530">MPRGKHRKKRAIPATAAVVVPVAIVLVATTGDGVQLPGMTGVQAVPPELSVPVPASLSVLAVDGSMPTDPNLSPALVDAVVEGQDVPAPQWPTVDLDLTEADMPEVAKLAYARAEQLLRATQPGCKVRWTVLAAIGRVESDHAAGGAVDATGRTLTPILGPVLDGTGTAQVADTDHGRWDGDDQWDRAVGPMQFIPATWETYGVDGSGDGTADPNNLYDAAATAARFLCAGGTDMSNPMDAARAIFRYNHSDDYVRSVLTMTTTYDRGVTQPPTLIPPPNPASPPPGVDVRAGAVHDPGAVLSAAGSTVAPQAGKLPGVNVPPVAVPPVTVPVAPGVQVPGVQLPGVQVPGVQLPGATQPTTVPKPPVTTTKPPVQTTTPKPPATTTKPPVQTTTPKPPATTTKPPATTTTRPPLPGTDWYDWTVWVPWIR</sequence>
<dbReference type="Proteomes" id="UP000186040">
    <property type="component" value="Unassembled WGS sequence"/>
</dbReference>
<dbReference type="PRINTS" id="PR01217">
    <property type="entry name" value="PRICHEXTENSN"/>
</dbReference>
<protein>
    <recommendedName>
        <fullName evidence="2">Transglycosylase SLT domain-containing protein</fullName>
    </recommendedName>
</protein>
<comment type="caution">
    <text evidence="3">The sequence shown here is derived from an EMBL/GenBank/DDBJ whole genome shotgun (WGS) entry which is preliminary data.</text>
</comment>
<dbReference type="PANTHER" id="PTHR30163">
    <property type="entry name" value="MEMBRANE-BOUND LYTIC MUREIN TRANSGLYCOSYLASE B"/>
    <property type="match status" value="1"/>
</dbReference>
<dbReference type="GO" id="GO:0009253">
    <property type="term" value="P:peptidoglycan catabolic process"/>
    <property type="evidence" value="ECO:0007669"/>
    <property type="project" value="TreeGrafter"/>
</dbReference>
<gene>
    <name evidence="3" type="ORF">BJP25_10175</name>
</gene>
<dbReference type="InterPro" id="IPR031304">
    <property type="entry name" value="SLT_2"/>
</dbReference>
<dbReference type="Pfam" id="PF13406">
    <property type="entry name" value="SLT_2"/>
    <property type="match status" value="1"/>
</dbReference>
<dbReference type="OrthoDB" id="9796191at2"/>
<organism evidence="3 4">
    <name type="scientific">Actinokineospora bangkokensis</name>
    <dbReference type="NCBI Taxonomy" id="1193682"/>
    <lineage>
        <taxon>Bacteria</taxon>
        <taxon>Bacillati</taxon>
        <taxon>Actinomycetota</taxon>
        <taxon>Actinomycetes</taxon>
        <taxon>Pseudonocardiales</taxon>
        <taxon>Pseudonocardiaceae</taxon>
        <taxon>Actinokineospora</taxon>
    </lineage>
</organism>
<dbReference type="AlphaFoldDB" id="A0A1Q9LQ98"/>
<proteinExistence type="predicted"/>
<evidence type="ECO:0000259" key="2">
    <source>
        <dbReference type="Pfam" id="PF13406"/>
    </source>
</evidence>
<dbReference type="CDD" id="cd13399">
    <property type="entry name" value="Slt35-like"/>
    <property type="match status" value="1"/>
</dbReference>
<reference evidence="3 4" key="1">
    <citation type="submission" date="2016-10" db="EMBL/GenBank/DDBJ databases">
        <title>The Draft Genome Sequence of Actinokineospora bangkokensis 44EHWT reveals the biosynthetic pathway of antifungal compounds Thailandins with unusual extender unit butylmalonyl-CoA.</title>
        <authorList>
            <person name="Greule A."/>
            <person name="Intra B."/>
            <person name="Flemming S."/>
            <person name="Rommel M.G."/>
            <person name="Panbangred W."/>
            <person name="Bechthold A."/>
        </authorList>
    </citation>
    <scope>NUCLEOTIDE SEQUENCE [LARGE SCALE GENOMIC DNA]</scope>
    <source>
        <strain evidence="3 4">44EHW</strain>
    </source>
</reference>
<evidence type="ECO:0000313" key="4">
    <source>
        <dbReference type="Proteomes" id="UP000186040"/>
    </source>
</evidence>
<feature type="region of interest" description="Disordered" evidence="1">
    <location>
        <begin position="353"/>
        <end position="419"/>
    </location>
</feature>
<dbReference type="PANTHER" id="PTHR30163:SF8">
    <property type="entry name" value="LYTIC MUREIN TRANSGLYCOSYLASE"/>
    <property type="match status" value="1"/>
</dbReference>
<keyword evidence="4" id="KW-1185">Reference proteome</keyword>
<name>A0A1Q9LQ98_9PSEU</name>
<dbReference type="EMBL" id="MKQR01000007">
    <property type="protein sequence ID" value="OLR94163.1"/>
    <property type="molecule type" value="Genomic_DNA"/>
</dbReference>
<evidence type="ECO:0000313" key="3">
    <source>
        <dbReference type="EMBL" id="OLR94163.1"/>
    </source>
</evidence>
<evidence type="ECO:0000256" key="1">
    <source>
        <dbReference type="SAM" id="MobiDB-lite"/>
    </source>
</evidence>